<dbReference type="InterPro" id="IPR013087">
    <property type="entry name" value="Znf_C2H2_type"/>
</dbReference>
<keyword evidence="1" id="KW-0479">Metal-binding</keyword>
<keyword evidence="1" id="KW-0862">Zinc</keyword>
<feature type="compositionally biased region" description="Basic and acidic residues" evidence="2">
    <location>
        <begin position="166"/>
        <end position="180"/>
    </location>
</feature>
<feature type="compositionally biased region" description="Polar residues" evidence="2">
    <location>
        <begin position="230"/>
        <end position="241"/>
    </location>
</feature>
<keyword evidence="5" id="KW-1185">Reference proteome</keyword>
<feature type="compositionally biased region" description="Polar residues" evidence="2">
    <location>
        <begin position="404"/>
        <end position="424"/>
    </location>
</feature>
<evidence type="ECO:0000256" key="2">
    <source>
        <dbReference type="SAM" id="MobiDB-lite"/>
    </source>
</evidence>
<feature type="compositionally biased region" description="Polar residues" evidence="2">
    <location>
        <begin position="457"/>
        <end position="475"/>
    </location>
</feature>
<name>A0A4Y7QDK9_9AGAM</name>
<feature type="compositionally biased region" description="Polar residues" evidence="2">
    <location>
        <begin position="65"/>
        <end position="77"/>
    </location>
</feature>
<evidence type="ECO:0000313" key="5">
    <source>
        <dbReference type="Proteomes" id="UP000294933"/>
    </source>
</evidence>
<dbReference type="EMBL" id="ML170164">
    <property type="protein sequence ID" value="TDL25172.1"/>
    <property type="molecule type" value="Genomic_DNA"/>
</dbReference>
<feature type="region of interest" description="Disordered" evidence="2">
    <location>
        <begin position="215"/>
        <end position="262"/>
    </location>
</feature>
<proteinExistence type="predicted"/>
<evidence type="ECO:0000313" key="4">
    <source>
        <dbReference type="EMBL" id="TDL25172.1"/>
    </source>
</evidence>
<feature type="domain" description="C2H2-type" evidence="3">
    <location>
        <begin position="490"/>
        <end position="519"/>
    </location>
</feature>
<dbReference type="PROSITE" id="PS00028">
    <property type="entry name" value="ZINC_FINGER_C2H2_1"/>
    <property type="match status" value="2"/>
</dbReference>
<dbReference type="SMART" id="SM00355">
    <property type="entry name" value="ZnF_C2H2"/>
    <property type="match status" value="2"/>
</dbReference>
<sequence length="531" mass="58128">MQMKSRPNERIKGRSKSGFNAELSYKLNANPQISTYDDFERLGLDYSSSSILPSRVIHSPPQPPQDTSGITDDTSRLQCTPTLSTKTLRMFADHNISSNMLSVFHVNPFTQQSTEHASNNSSRSRKHQFQLSFERGTVSNVKESNSRSKSDRGIVDPKTETGQPDGHAKEDGDHHTKDLPDPSVLSDLLSFDDSPPDDFVSQILNYPECPSQSLDFAAPPFPIGEPLQPSPSGYPSSTSDDSPFLPTIHSSDDLCSPSQNGYAPKQNMFNHDLLGATPSPIALQNNICAPLLSTIPLPFSTAEDATWAGNHDPTFPFSALSNGLGLYSTFGEEVQEPASGTPLESPQSNFTSPYHQSDAQSQFPVPLRPSWPAVNSLDSPGFRFPDSSTFHGQDPSSDHLPLGTGTNFSRESPSHHSIQKQTNGPFYSLDCPLSSCMRSFRTPNGLALHIKSHSWEPPNSYSRGISGTISPNRQTVGPPRKSLPSPSRSFPCPQPGCRRSFKARGGLTLHLKTHRLRSSQSPRSDSENHLF</sequence>
<feature type="compositionally biased region" description="Low complexity" evidence="2">
    <location>
        <begin position="478"/>
        <end position="491"/>
    </location>
</feature>
<feature type="compositionally biased region" description="Polar residues" evidence="2">
    <location>
        <begin position="112"/>
        <end position="122"/>
    </location>
</feature>
<gene>
    <name evidence="4" type="ORF">BD410DRAFT_785012</name>
</gene>
<feature type="compositionally biased region" description="Polar residues" evidence="2">
    <location>
        <begin position="386"/>
        <end position="395"/>
    </location>
</feature>
<feature type="domain" description="C2H2-type" evidence="3">
    <location>
        <begin position="429"/>
        <end position="458"/>
    </location>
</feature>
<dbReference type="VEuPathDB" id="FungiDB:BD410DRAFT_785012"/>
<feature type="compositionally biased region" description="Basic and acidic residues" evidence="2">
    <location>
        <begin position="144"/>
        <end position="159"/>
    </location>
</feature>
<reference evidence="4 5" key="1">
    <citation type="submission" date="2018-06" db="EMBL/GenBank/DDBJ databases">
        <title>A transcriptomic atlas of mushroom development highlights an independent origin of complex multicellularity.</title>
        <authorList>
            <consortium name="DOE Joint Genome Institute"/>
            <person name="Krizsan K."/>
            <person name="Almasi E."/>
            <person name="Merenyi Z."/>
            <person name="Sahu N."/>
            <person name="Viragh M."/>
            <person name="Koszo T."/>
            <person name="Mondo S."/>
            <person name="Kiss B."/>
            <person name="Balint B."/>
            <person name="Kues U."/>
            <person name="Barry K."/>
            <person name="Hegedus J.C."/>
            <person name="Henrissat B."/>
            <person name="Johnson J."/>
            <person name="Lipzen A."/>
            <person name="Ohm R."/>
            <person name="Nagy I."/>
            <person name="Pangilinan J."/>
            <person name="Yan J."/>
            <person name="Xiong Y."/>
            <person name="Grigoriev I.V."/>
            <person name="Hibbett D.S."/>
            <person name="Nagy L.G."/>
        </authorList>
    </citation>
    <scope>NUCLEOTIDE SEQUENCE [LARGE SCALE GENOMIC DNA]</scope>
    <source>
        <strain evidence="4 5">SZMC22713</strain>
    </source>
</reference>
<feature type="compositionally biased region" description="Low complexity" evidence="2">
    <location>
        <begin position="181"/>
        <end position="192"/>
    </location>
</feature>
<accession>A0A4Y7QDK9</accession>
<dbReference type="Gene3D" id="3.30.160.60">
    <property type="entry name" value="Classic Zinc Finger"/>
    <property type="match status" value="1"/>
</dbReference>
<feature type="compositionally biased region" description="Polar residues" evidence="2">
    <location>
        <begin position="342"/>
        <end position="363"/>
    </location>
</feature>
<protein>
    <recommendedName>
        <fullName evidence="3">C2H2-type domain-containing protein</fullName>
    </recommendedName>
</protein>
<keyword evidence="1" id="KW-0863">Zinc-finger</keyword>
<evidence type="ECO:0000256" key="1">
    <source>
        <dbReference type="PROSITE-ProRule" id="PRU00042"/>
    </source>
</evidence>
<dbReference type="GO" id="GO:0008270">
    <property type="term" value="F:zinc ion binding"/>
    <property type="evidence" value="ECO:0007669"/>
    <property type="project" value="UniProtKB-KW"/>
</dbReference>
<organism evidence="4 5">
    <name type="scientific">Rickenella mellea</name>
    <dbReference type="NCBI Taxonomy" id="50990"/>
    <lineage>
        <taxon>Eukaryota</taxon>
        <taxon>Fungi</taxon>
        <taxon>Dikarya</taxon>
        <taxon>Basidiomycota</taxon>
        <taxon>Agaricomycotina</taxon>
        <taxon>Agaricomycetes</taxon>
        <taxon>Hymenochaetales</taxon>
        <taxon>Rickenellaceae</taxon>
        <taxon>Rickenella</taxon>
    </lineage>
</organism>
<feature type="region of interest" description="Disordered" evidence="2">
    <location>
        <begin position="52"/>
        <end position="77"/>
    </location>
</feature>
<evidence type="ECO:0000259" key="3">
    <source>
        <dbReference type="PROSITE" id="PS50157"/>
    </source>
</evidence>
<dbReference type="Pfam" id="PF00096">
    <property type="entry name" value="zf-C2H2"/>
    <property type="match status" value="1"/>
</dbReference>
<dbReference type="PROSITE" id="PS50157">
    <property type="entry name" value="ZINC_FINGER_C2H2_2"/>
    <property type="match status" value="2"/>
</dbReference>
<feature type="region of interest" description="Disordered" evidence="2">
    <location>
        <begin position="382"/>
        <end position="424"/>
    </location>
</feature>
<feature type="region of interest" description="Disordered" evidence="2">
    <location>
        <begin position="335"/>
        <end position="370"/>
    </location>
</feature>
<feature type="region of interest" description="Disordered" evidence="2">
    <location>
        <begin position="112"/>
        <end position="192"/>
    </location>
</feature>
<feature type="region of interest" description="Disordered" evidence="2">
    <location>
        <begin position="457"/>
        <end position="497"/>
    </location>
</feature>
<dbReference type="Proteomes" id="UP000294933">
    <property type="component" value="Unassembled WGS sequence"/>
</dbReference>
<dbReference type="AlphaFoldDB" id="A0A4Y7QDK9"/>